<feature type="region of interest" description="Disordered" evidence="1">
    <location>
        <begin position="1"/>
        <end position="21"/>
    </location>
</feature>
<evidence type="ECO:0000313" key="2">
    <source>
        <dbReference type="EMBL" id="KAJ7423130.1"/>
    </source>
</evidence>
<protein>
    <submittedName>
        <fullName evidence="2">Uncharacterized protein</fullName>
    </submittedName>
</protein>
<dbReference type="Proteomes" id="UP001145742">
    <property type="component" value="Unassembled WGS sequence"/>
</dbReference>
<gene>
    <name evidence="2" type="ORF">WISP_35032</name>
</gene>
<feature type="compositionally biased region" description="Gly residues" evidence="1">
    <location>
        <begin position="86"/>
        <end position="97"/>
    </location>
</feature>
<comment type="caution">
    <text evidence="2">The sequence shown here is derived from an EMBL/GenBank/DDBJ whole genome shotgun (WGS) entry which is preliminary data.</text>
</comment>
<organism evidence="2 3">
    <name type="scientific">Willisornis vidua</name>
    <name type="common">Xingu scale-backed antbird</name>
    <dbReference type="NCBI Taxonomy" id="1566151"/>
    <lineage>
        <taxon>Eukaryota</taxon>
        <taxon>Metazoa</taxon>
        <taxon>Chordata</taxon>
        <taxon>Craniata</taxon>
        <taxon>Vertebrata</taxon>
        <taxon>Euteleostomi</taxon>
        <taxon>Archelosauria</taxon>
        <taxon>Archosauria</taxon>
        <taxon>Dinosauria</taxon>
        <taxon>Saurischia</taxon>
        <taxon>Theropoda</taxon>
        <taxon>Coelurosauria</taxon>
        <taxon>Aves</taxon>
        <taxon>Neognathae</taxon>
        <taxon>Neoaves</taxon>
        <taxon>Telluraves</taxon>
        <taxon>Australaves</taxon>
        <taxon>Passeriformes</taxon>
        <taxon>Thamnophilidae</taxon>
        <taxon>Willisornis</taxon>
    </lineage>
</organism>
<evidence type="ECO:0000313" key="3">
    <source>
        <dbReference type="Proteomes" id="UP001145742"/>
    </source>
</evidence>
<keyword evidence="3" id="KW-1185">Reference proteome</keyword>
<evidence type="ECO:0000256" key="1">
    <source>
        <dbReference type="SAM" id="MobiDB-lite"/>
    </source>
</evidence>
<reference evidence="2" key="1">
    <citation type="submission" date="2019-10" db="EMBL/GenBank/DDBJ databases">
        <authorList>
            <person name="Soares A.E.R."/>
            <person name="Aleixo A."/>
            <person name="Schneider P."/>
            <person name="Miyaki C.Y."/>
            <person name="Schneider M.P."/>
            <person name="Mello C."/>
            <person name="Vasconcelos A.T.R."/>
        </authorList>
    </citation>
    <scope>NUCLEOTIDE SEQUENCE</scope>
    <source>
        <tissue evidence="2">Muscle</tissue>
    </source>
</reference>
<feature type="region of interest" description="Disordered" evidence="1">
    <location>
        <begin position="84"/>
        <end position="114"/>
    </location>
</feature>
<proteinExistence type="predicted"/>
<name>A0ABQ9DJI9_9PASS</name>
<sequence length="114" mass="11795">MQGLHLGNNPRHQHRLGSSSAGKDLEVLVDNKLSLSQQCALGARRDNEILASIGNSIASMSRSSGVILPLYSALVKHIWSAVSGSGSSGQEGHGAPGAGPTEATEMLKGLEHLS</sequence>
<accession>A0ABQ9DJI9</accession>
<dbReference type="EMBL" id="WHWB01032898">
    <property type="protein sequence ID" value="KAJ7423130.1"/>
    <property type="molecule type" value="Genomic_DNA"/>
</dbReference>